<reference evidence="11" key="1">
    <citation type="submission" date="2025-08" db="UniProtKB">
        <authorList>
            <consortium name="RefSeq"/>
        </authorList>
    </citation>
    <scope>IDENTIFICATION</scope>
    <source>
        <tissue evidence="11">Muscle</tissue>
    </source>
</reference>
<evidence type="ECO:0000256" key="6">
    <source>
        <dbReference type="ARBA" id="ARBA00023062"/>
    </source>
</evidence>
<keyword evidence="4 8" id="KW-0274">FAD</keyword>
<evidence type="ECO:0000256" key="1">
    <source>
        <dbReference type="ARBA" id="ARBA00001974"/>
    </source>
</evidence>
<dbReference type="Proteomes" id="UP000694941">
    <property type="component" value="Unplaced"/>
</dbReference>
<keyword evidence="10" id="KW-1185">Reference proteome</keyword>
<dbReference type="InterPro" id="IPR015659">
    <property type="entry name" value="Proline_oxidase"/>
</dbReference>
<keyword evidence="6 8" id="KW-0642">Proline metabolism</keyword>
<evidence type="ECO:0000256" key="2">
    <source>
        <dbReference type="ARBA" id="ARBA00005869"/>
    </source>
</evidence>
<sequence length="311" mass="34863">MQLKVTGLLSADVLIHLANTYTTSTKALSLVENIANGMISGQLKMSELFDGLTRQERQCLEHAVRRFHKIGMMAQTKGVKVLVDAEYTYLNPAINLLTMALMAIFNTDSPVIWNTYQCYLKKALETITTEVEMSQKLGVCFGAKIVRGAYMVQEHQRAVSLGYPSPICENYEATNNNYNKVVKYMLDHVQTGQSTCNIIIATHNEESVRLAIRRVNELGIQPHLGTVNFGQLLGMSDQITFPLASAGFTVYKSIPYGPLGEVLPYLARRAMENQTVLAGARKEQQLLWQEIKLRAKNCLTPNLREIPTRTF</sequence>
<dbReference type="PANTHER" id="PTHR13914">
    <property type="entry name" value="PROLINE OXIDASE"/>
    <property type="match status" value="1"/>
</dbReference>
<keyword evidence="5 8" id="KW-0560">Oxidoreductase</keyword>
<dbReference type="PANTHER" id="PTHR13914:SF29">
    <property type="entry name" value="HYDROXYPROLINE DEHYDROGENASE"/>
    <property type="match status" value="1"/>
</dbReference>
<dbReference type="GeneID" id="106475310"/>
<name>A0ABM1BZ75_LIMPO</name>
<dbReference type="Pfam" id="PF01619">
    <property type="entry name" value="Pro_dh"/>
    <property type="match status" value="1"/>
</dbReference>
<proteinExistence type="inferred from homology"/>
<comment type="catalytic activity">
    <reaction evidence="8">
        <text>L-proline + a quinone = (S)-1-pyrroline-5-carboxylate + a quinol + H(+)</text>
        <dbReference type="Rhea" id="RHEA:23784"/>
        <dbReference type="ChEBI" id="CHEBI:15378"/>
        <dbReference type="ChEBI" id="CHEBI:17388"/>
        <dbReference type="ChEBI" id="CHEBI:24646"/>
        <dbReference type="ChEBI" id="CHEBI:60039"/>
        <dbReference type="ChEBI" id="CHEBI:132124"/>
        <dbReference type="EC" id="1.5.5.2"/>
    </reaction>
</comment>
<protein>
    <recommendedName>
        <fullName evidence="8">Proline dehydrogenase</fullName>
        <ecNumber evidence="8">1.5.5.2</ecNumber>
    </recommendedName>
</protein>
<evidence type="ECO:0000256" key="7">
    <source>
        <dbReference type="ARBA" id="ARBA00048242"/>
    </source>
</evidence>
<comment type="function">
    <text evidence="8">Converts proline to delta-1-pyrroline-5-carboxylate.</text>
</comment>
<evidence type="ECO:0000259" key="9">
    <source>
        <dbReference type="Pfam" id="PF01619"/>
    </source>
</evidence>
<comment type="catalytic activity">
    <reaction evidence="7">
        <text>trans-4-hydroxy-L-proline + a quinone = (3R,5S)-1-pyrroline-3-hydroxy-5-carboxylate + a quinol + H(+)</text>
        <dbReference type="Rhea" id="RHEA:52512"/>
        <dbReference type="ChEBI" id="CHEBI:15378"/>
        <dbReference type="ChEBI" id="CHEBI:24646"/>
        <dbReference type="ChEBI" id="CHEBI:58375"/>
        <dbReference type="ChEBI" id="CHEBI:62612"/>
        <dbReference type="ChEBI" id="CHEBI:132124"/>
        <dbReference type="EC" id="1.5.5.3"/>
    </reaction>
</comment>
<dbReference type="InterPro" id="IPR029041">
    <property type="entry name" value="FAD-linked_oxidoreductase-like"/>
</dbReference>
<evidence type="ECO:0000256" key="3">
    <source>
        <dbReference type="ARBA" id="ARBA00022630"/>
    </source>
</evidence>
<accession>A0ABM1BZ75</accession>
<organism evidence="10 11">
    <name type="scientific">Limulus polyphemus</name>
    <name type="common">Atlantic horseshoe crab</name>
    <dbReference type="NCBI Taxonomy" id="6850"/>
    <lineage>
        <taxon>Eukaryota</taxon>
        <taxon>Metazoa</taxon>
        <taxon>Ecdysozoa</taxon>
        <taxon>Arthropoda</taxon>
        <taxon>Chelicerata</taxon>
        <taxon>Merostomata</taxon>
        <taxon>Xiphosura</taxon>
        <taxon>Limulidae</taxon>
        <taxon>Limulus</taxon>
    </lineage>
</organism>
<comment type="similarity">
    <text evidence="2 8">Belongs to the proline oxidase family.</text>
</comment>
<evidence type="ECO:0000313" key="10">
    <source>
        <dbReference type="Proteomes" id="UP000694941"/>
    </source>
</evidence>
<dbReference type="RefSeq" id="XP_013791455.2">
    <property type="nucleotide sequence ID" value="XM_013936001.2"/>
</dbReference>
<dbReference type="EC" id="1.5.5.2" evidence="8"/>
<evidence type="ECO:0000256" key="5">
    <source>
        <dbReference type="ARBA" id="ARBA00023002"/>
    </source>
</evidence>
<dbReference type="Gene3D" id="3.20.20.220">
    <property type="match status" value="1"/>
</dbReference>
<evidence type="ECO:0000256" key="4">
    <source>
        <dbReference type="ARBA" id="ARBA00022827"/>
    </source>
</evidence>
<comment type="cofactor">
    <cofactor evidence="1 8">
        <name>FAD</name>
        <dbReference type="ChEBI" id="CHEBI:57692"/>
    </cofactor>
</comment>
<gene>
    <name evidence="11" type="primary">LOC106475310</name>
</gene>
<dbReference type="InterPro" id="IPR002872">
    <property type="entry name" value="Proline_DH_dom"/>
</dbReference>
<evidence type="ECO:0000256" key="8">
    <source>
        <dbReference type="RuleBase" id="RU364054"/>
    </source>
</evidence>
<dbReference type="SUPFAM" id="SSF51730">
    <property type="entry name" value="FAD-linked oxidoreductase"/>
    <property type="match status" value="1"/>
</dbReference>
<feature type="domain" description="Proline dehydrogenase" evidence="9">
    <location>
        <begin position="40"/>
        <end position="276"/>
    </location>
</feature>
<keyword evidence="3 8" id="KW-0285">Flavoprotein</keyword>
<evidence type="ECO:0000313" key="11">
    <source>
        <dbReference type="RefSeq" id="XP_013791455.2"/>
    </source>
</evidence>